<reference evidence="4" key="1">
    <citation type="submission" date="2017-02" db="UniProtKB">
        <authorList>
            <consortium name="WormBaseParasite"/>
        </authorList>
    </citation>
    <scope>IDENTIFICATION</scope>
</reference>
<evidence type="ECO:0000313" key="3">
    <source>
        <dbReference type="Proteomes" id="UP000278807"/>
    </source>
</evidence>
<evidence type="ECO:0000313" key="2">
    <source>
        <dbReference type="EMBL" id="VDO00219.1"/>
    </source>
</evidence>
<reference evidence="2 3" key="2">
    <citation type="submission" date="2018-11" db="EMBL/GenBank/DDBJ databases">
        <authorList>
            <consortium name="Pathogen Informatics"/>
        </authorList>
    </citation>
    <scope>NUCLEOTIDE SEQUENCE [LARGE SCALE GENOMIC DNA]</scope>
</reference>
<dbReference type="Proteomes" id="UP000278807">
    <property type="component" value="Unassembled WGS sequence"/>
</dbReference>
<dbReference type="EMBL" id="UZAE01003009">
    <property type="protein sequence ID" value="VDO00219.1"/>
    <property type="molecule type" value="Genomic_DNA"/>
</dbReference>
<dbReference type="AlphaFoldDB" id="A0A0R3TBC2"/>
<accession>A0A0R3TBC2</accession>
<gene>
    <name evidence="2" type="ORF">HNAJ_LOCUS4359</name>
</gene>
<keyword evidence="1" id="KW-0175">Coiled coil</keyword>
<keyword evidence="3" id="KW-1185">Reference proteome</keyword>
<dbReference type="STRING" id="102285.A0A0R3TBC2"/>
<evidence type="ECO:0000313" key="4">
    <source>
        <dbReference type="WBParaSite" id="HNAJ_0000436101-mRNA-1"/>
    </source>
</evidence>
<dbReference type="OrthoDB" id="10582771at2759"/>
<evidence type="ECO:0000256" key="1">
    <source>
        <dbReference type="SAM" id="Coils"/>
    </source>
</evidence>
<dbReference type="WBParaSite" id="HNAJ_0000436101-mRNA-1">
    <property type="protein sequence ID" value="HNAJ_0000436101-mRNA-1"/>
    <property type="gene ID" value="HNAJ_0000436101"/>
</dbReference>
<protein>
    <submittedName>
        <fullName evidence="4">Coiled-coil domain-containing protein 176</fullName>
    </submittedName>
</protein>
<organism evidence="4">
    <name type="scientific">Rodentolepis nana</name>
    <name type="common">Dwarf tapeworm</name>
    <name type="synonym">Hymenolepis nana</name>
    <dbReference type="NCBI Taxonomy" id="102285"/>
    <lineage>
        <taxon>Eukaryota</taxon>
        <taxon>Metazoa</taxon>
        <taxon>Spiralia</taxon>
        <taxon>Lophotrochozoa</taxon>
        <taxon>Platyhelminthes</taxon>
        <taxon>Cestoda</taxon>
        <taxon>Eucestoda</taxon>
        <taxon>Cyclophyllidea</taxon>
        <taxon>Hymenolepididae</taxon>
        <taxon>Rodentolepis</taxon>
    </lineage>
</organism>
<proteinExistence type="predicted"/>
<feature type="coiled-coil region" evidence="1">
    <location>
        <begin position="58"/>
        <end position="92"/>
    </location>
</feature>
<sequence length="227" mass="27004">MTDRSVNVEMTDDERSMLVNDLVRKCDEIQARLVKEISLRKEQMDNFAHDVLKLKDEKESILEEIKQKDKFIEELKRNEHEWRNRILDYEEKFEACKQAFHYIFEDMSPIPILAPQSTPQPISNKMELYKSISELSKLVIDQTEEIRELKRVVYNIQMQEKIDKTMASNHLKTLIEQSNTDHSPQTTVLRRRWKGADGSIPCDEKRVHEEPIQPVEKKKTLQFKNVY</sequence>
<name>A0A0R3TBC2_RODNA</name>